<reference evidence="2" key="2">
    <citation type="submission" date="2020-09" db="EMBL/GenBank/DDBJ databases">
        <authorList>
            <person name="Sun Q."/>
            <person name="Zhou Y."/>
        </authorList>
    </citation>
    <scope>NUCLEOTIDE SEQUENCE</scope>
    <source>
        <strain evidence="2">CGMCC 4.7308</strain>
    </source>
</reference>
<feature type="domain" description="Metallo-beta-lactamase" evidence="1">
    <location>
        <begin position="147"/>
        <end position="315"/>
    </location>
</feature>
<reference evidence="2" key="1">
    <citation type="journal article" date="2014" name="Int. J. Syst. Evol. Microbiol.">
        <title>Complete genome sequence of Corynebacterium casei LMG S-19264T (=DSM 44701T), isolated from a smear-ripened cheese.</title>
        <authorList>
            <consortium name="US DOE Joint Genome Institute (JGI-PGF)"/>
            <person name="Walter F."/>
            <person name="Albersmeier A."/>
            <person name="Kalinowski J."/>
            <person name="Ruckert C."/>
        </authorList>
    </citation>
    <scope>NUCLEOTIDE SEQUENCE</scope>
    <source>
        <strain evidence="2">CGMCC 4.7308</strain>
    </source>
</reference>
<proteinExistence type="predicted"/>
<dbReference type="InterPro" id="IPR036866">
    <property type="entry name" value="RibonucZ/Hydroxyglut_hydro"/>
</dbReference>
<dbReference type="PANTHER" id="PTHR36839:SF1">
    <property type="entry name" value="METALLO-BETA-LACTAMASE FAMILY PROTEIN (AFU_ORTHOLOGUE AFUA_5G12770)"/>
    <property type="match status" value="1"/>
</dbReference>
<dbReference type="SMART" id="SM00849">
    <property type="entry name" value="Lactamase_B"/>
    <property type="match status" value="1"/>
</dbReference>
<evidence type="ECO:0000259" key="1">
    <source>
        <dbReference type="SMART" id="SM00849"/>
    </source>
</evidence>
<dbReference type="Proteomes" id="UP000655208">
    <property type="component" value="Unassembled WGS sequence"/>
</dbReference>
<keyword evidence="2" id="KW-0378">Hydrolase</keyword>
<organism evidence="2 3">
    <name type="scientific">Nakamurella endophytica</name>
    <dbReference type="NCBI Taxonomy" id="1748367"/>
    <lineage>
        <taxon>Bacteria</taxon>
        <taxon>Bacillati</taxon>
        <taxon>Actinomycetota</taxon>
        <taxon>Actinomycetes</taxon>
        <taxon>Nakamurellales</taxon>
        <taxon>Nakamurellaceae</taxon>
        <taxon>Nakamurella</taxon>
    </lineage>
</organism>
<gene>
    <name evidence="2" type="ORF">GCM10011594_15920</name>
</gene>
<dbReference type="SUPFAM" id="SSF57802">
    <property type="entry name" value="Rubredoxin-like"/>
    <property type="match status" value="1"/>
</dbReference>
<dbReference type="Gene3D" id="3.60.15.10">
    <property type="entry name" value="Ribonuclease Z/Hydroxyacylglutathione hydrolase-like"/>
    <property type="match status" value="1"/>
</dbReference>
<evidence type="ECO:0000313" key="3">
    <source>
        <dbReference type="Proteomes" id="UP000655208"/>
    </source>
</evidence>
<accession>A0A917STI5</accession>
<dbReference type="PANTHER" id="PTHR36839">
    <property type="entry name" value="METALLO-BETA-LACTAMASE FAMILY PROTEIN (AFU_ORTHOLOGUE AFUA_5G12770)"/>
    <property type="match status" value="1"/>
</dbReference>
<sequence>MVAATGRPDGAVDGNGPVSCLADGWRTARAATGPAAVADCAEPVRPGQASDGRAAAVRCRLGRGGAVCEGGVEVTVWICRTCGVEQADTTAPPERCPICSDDRQYVGPGGQRWTCTDELVAEGHRGLFEPLEPGLTAVRVEPRVGIGQRGLLLRTSEGSLLWEPPGHLDRDMVARVRAGGGLTAVAASHPHLVGAAVSWAREFGVPFFFAEHDRRWLRRPDPLVRWWSGRAEPVPGLHLVQCGGHFPGSAVLHWAAGADGRGALLVGDTVMVDADLATVSFMRSYPNLIPLPERLVRQIAGRLGELRFDRIYGGFHGSVVDRGGAAAVRYSADRYIGWLRDEITDPDEVR</sequence>
<dbReference type="AlphaFoldDB" id="A0A917STI5"/>
<dbReference type="GO" id="GO:0016787">
    <property type="term" value="F:hydrolase activity"/>
    <property type="evidence" value="ECO:0007669"/>
    <property type="project" value="UniProtKB-KW"/>
</dbReference>
<name>A0A917STI5_9ACTN</name>
<dbReference type="InterPro" id="IPR001279">
    <property type="entry name" value="Metallo-B-lactamas"/>
</dbReference>
<dbReference type="SUPFAM" id="SSF56281">
    <property type="entry name" value="Metallo-hydrolase/oxidoreductase"/>
    <property type="match status" value="1"/>
</dbReference>
<keyword evidence="3" id="KW-1185">Reference proteome</keyword>
<protein>
    <submittedName>
        <fullName evidence="2">Hydrolase</fullName>
    </submittedName>
</protein>
<evidence type="ECO:0000313" key="2">
    <source>
        <dbReference type="EMBL" id="GGL97043.1"/>
    </source>
</evidence>
<comment type="caution">
    <text evidence="2">The sequence shown here is derived from an EMBL/GenBank/DDBJ whole genome shotgun (WGS) entry which is preliminary data.</text>
</comment>
<dbReference type="EMBL" id="BMNA01000003">
    <property type="protein sequence ID" value="GGL97043.1"/>
    <property type="molecule type" value="Genomic_DNA"/>
</dbReference>